<dbReference type="RefSeq" id="XP_028671783.1">
    <property type="nucleotide sequence ID" value="XM_028815950.2"/>
</dbReference>
<dbReference type="OrthoDB" id="8778600at2759"/>
<sequence>MLAEGFISMIGYKEGDTTSLKKVGKSTKPKRDSWKAKLSQLKFPKRAEPVQAQRIEDPSSEQTCDQLPLKICDSSHQNLPSVAVPIPLCAQDSDDDGLELYRSLSCTSIYKNYPDLQIGGDHIGNISSEGSGLAECETGHGPLLHSRDLEELILELPHLSEKMKDEEDILLEETEQHNLLSSDCSIGLLQEPLSNSVLNSYLEKKVLELYKQYLEDSMTKNGSPSLTLESSFILHSVNKIGLQISSEKKIDTSKARSIVLNYIVSTISGNSSDFSTPNLHFSNMEQKKFSETSKQWP</sequence>
<reference evidence="1" key="2">
    <citation type="submission" date="2025-08" db="UniProtKB">
        <authorList>
            <consortium name="Ensembl"/>
        </authorList>
    </citation>
    <scope>IDENTIFICATION</scope>
</reference>
<dbReference type="Proteomes" id="UP000694620">
    <property type="component" value="Chromosome 12"/>
</dbReference>
<accession>A0A8C4T110</accession>
<dbReference type="PANTHER" id="PTHR14889:SF2">
    <property type="entry name" value="GENE 6377-RELATED"/>
    <property type="match status" value="1"/>
</dbReference>
<name>A0A8C4T110_ERPCA</name>
<dbReference type="Ensembl" id="ENSECRT00000023075.1">
    <property type="protein sequence ID" value="ENSECRP00000022593.1"/>
    <property type="gene ID" value="ENSECRG00000015289.1"/>
</dbReference>
<dbReference type="GeneTree" id="ENSGT00390000011425"/>
<dbReference type="GO" id="GO:0034121">
    <property type="term" value="P:regulation of toll-like receptor signaling pathway"/>
    <property type="evidence" value="ECO:0007669"/>
    <property type="project" value="InterPro"/>
</dbReference>
<reference evidence="1" key="3">
    <citation type="submission" date="2025-09" db="UniProtKB">
        <authorList>
            <consortium name="Ensembl"/>
        </authorList>
    </citation>
    <scope>IDENTIFICATION</scope>
</reference>
<dbReference type="GeneID" id="114662472"/>
<protein>
    <submittedName>
        <fullName evidence="1">Uncharacterized protein</fullName>
    </submittedName>
</protein>
<dbReference type="AlphaFoldDB" id="A0A8C4T110"/>
<reference evidence="1" key="1">
    <citation type="submission" date="2021-06" db="EMBL/GenBank/DDBJ databases">
        <authorList>
            <consortium name="Wellcome Sanger Institute Data Sharing"/>
        </authorList>
    </citation>
    <scope>NUCLEOTIDE SEQUENCE [LARGE SCALE GENOMIC DNA]</scope>
</reference>
<proteinExistence type="predicted"/>
<organism evidence="1 2">
    <name type="scientific">Erpetoichthys calabaricus</name>
    <name type="common">Rope fish</name>
    <name type="synonym">Calamoichthys calabaricus</name>
    <dbReference type="NCBI Taxonomy" id="27687"/>
    <lineage>
        <taxon>Eukaryota</taxon>
        <taxon>Metazoa</taxon>
        <taxon>Chordata</taxon>
        <taxon>Craniata</taxon>
        <taxon>Vertebrata</taxon>
        <taxon>Euteleostomi</taxon>
        <taxon>Actinopterygii</taxon>
        <taxon>Polypteriformes</taxon>
        <taxon>Polypteridae</taxon>
        <taxon>Erpetoichthys</taxon>
    </lineage>
</organism>
<dbReference type="InterPro" id="IPR027869">
    <property type="entry name" value="TASL"/>
</dbReference>
<evidence type="ECO:0000313" key="2">
    <source>
        <dbReference type="Proteomes" id="UP000694620"/>
    </source>
</evidence>
<keyword evidence="2" id="KW-1185">Reference proteome</keyword>
<dbReference type="PANTHER" id="PTHR14889">
    <property type="entry name" value="RCG36411"/>
    <property type="match status" value="1"/>
</dbReference>
<dbReference type="Pfam" id="PF15133">
    <property type="entry name" value="TASL"/>
    <property type="match status" value="1"/>
</dbReference>
<evidence type="ECO:0000313" key="1">
    <source>
        <dbReference type="Ensembl" id="ENSECRP00000022593.1"/>
    </source>
</evidence>
<gene>
    <name evidence="1" type="primary">si:dkey-237j10.2</name>
</gene>